<accession>A0A0F8YSM8</accession>
<reference evidence="1" key="1">
    <citation type="journal article" date="2015" name="Nature">
        <title>Complex archaea that bridge the gap between prokaryotes and eukaryotes.</title>
        <authorList>
            <person name="Spang A."/>
            <person name="Saw J.H."/>
            <person name="Jorgensen S.L."/>
            <person name="Zaremba-Niedzwiedzka K."/>
            <person name="Martijn J."/>
            <person name="Lind A.E."/>
            <person name="van Eijk R."/>
            <person name="Schleper C."/>
            <person name="Guy L."/>
            <person name="Ettema T.J."/>
        </authorList>
    </citation>
    <scope>NUCLEOTIDE SEQUENCE</scope>
</reference>
<dbReference type="EMBL" id="LAZR01064641">
    <property type="protein sequence ID" value="KKK57129.1"/>
    <property type="molecule type" value="Genomic_DNA"/>
</dbReference>
<feature type="non-terminal residue" evidence="1">
    <location>
        <position position="344"/>
    </location>
</feature>
<evidence type="ECO:0008006" key="2">
    <source>
        <dbReference type="Google" id="ProtNLM"/>
    </source>
</evidence>
<sequence>MEYDLTQKATRKRLEEFAEELKQISEKVGFKQSARGWAYQLETERLINKDEFDKVESWINKCRKRGILPIDFTSEEEGRKFSGVEKPDEDTPIEDLRYWIENALTTEERYIANWWEGEEYYIQMVVEKIDLKTLFEPVCRKYKIPIATSKGWSSMLQRAVYSKRFKEAEEQGLKPLLLYCRDHDPDGLRISDFLRKNLADLKDIVWENGLTGYDPVNLEIVRFGLNHDFIKKHNLTWINNLITGSKKNLASPSHKNYNMPYVQEYLKEFGARKCEANAIVVIPEVARKFVDKIIKGYLGKDAEERFLAKRQAVRDEVQGFKKKTGLDKSLQKALDLMDKREDDD</sequence>
<gene>
    <name evidence="1" type="ORF">LCGC14_3057600</name>
</gene>
<organism evidence="1">
    <name type="scientific">marine sediment metagenome</name>
    <dbReference type="NCBI Taxonomy" id="412755"/>
    <lineage>
        <taxon>unclassified sequences</taxon>
        <taxon>metagenomes</taxon>
        <taxon>ecological metagenomes</taxon>
    </lineage>
</organism>
<dbReference type="AlphaFoldDB" id="A0A0F8YSM8"/>
<evidence type="ECO:0000313" key="1">
    <source>
        <dbReference type="EMBL" id="KKK57129.1"/>
    </source>
</evidence>
<name>A0A0F8YSM8_9ZZZZ</name>
<proteinExistence type="predicted"/>
<protein>
    <recommendedName>
        <fullName evidence="2">DUF2399 domain-containing protein</fullName>
    </recommendedName>
</protein>
<comment type="caution">
    <text evidence="1">The sequence shown here is derived from an EMBL/GenBank/DDBJ whole genome shotgun (WGS) entry which is preliminary data.</text>
</comment>